<dbReference type="Pfam" id="PF07345">
    <property type="entry name" value="ATPaseInh_sub_z"/>
    <property type="match status" value="1"/>
</dbReference>
<comment type="caution">
    <text evidence="1">The sequence shown here is derived from an EMBL/GenBank/DDBJ whole genome shotgun (WGS) entry which is preliminary data.</text>
</comment>
<dbReference type="OrthoDB" id="9810387at2"/>
<evidence type="ECO:0000313" key="2">
    <source>
        <dbReference type="Proteomes" id="UP000196878"/>
    </source>
</evidence>
<protein>
    <submittedName>
        <fullName evidence="1">Aldolase</fullName>
    </submittedName>
</protein>
<accession>A0A212ADC8</accession>
<dbReference type="AlphaFoldDB" id="A0A212ADC8"/>
<name>A0A212ADC8_9RHOB</name>
<reference evidence="1 2" key="1">
    <citation type="submission" date="2016-12" db="EMBL/GenBank/DDBJ databases">
        <title>Comparison of Traditional DNA-DNA Hybridization with In Silico Genomic Analysis.</title>
        <authorList>
            <person name="Nicholson A.C."/>
            <person name="Humrighouse B.W."/>
            <person name="Graziano J."/>
            <person name="Lasker B."/>
            <person name="Whitney A.M."/>
            <person name="Mcquiston J.R."/>
        </authorList>
    </citation>
    <scope>NUCLEOTIDE SEQUENCE [LARGE SCALE GENOMIC DNA]</scope>
    <source>
        <strain evidence="1 2">H2240</strain>
    </source>
</reference>
<evidence type="ECO:0000313" key="1">
    <source>
        <dbReference type="EMBL" id="OWJ79019.1"/>
    </source>
</evidence>
<dbReference type="EMBL" id="NIPW01000010">
    <property type="protein sequence ID" value="OWJ79019.1"/>
    <property type="molecule type" value="Genomic_DNA"/>
</dbReference>
<dbReference type="Gene3D" id="1.10.790.20">
    <property type="entry name" value="Domain of unknown function DUF1476"/>
    <property type="match status" value="1"/>
</dbReference>
<dbReference type="InterPro" id="IPR038293">
    <property type="entry name" value="ATPase_inh_sub_z_sf"/>
</dbReference>
<dbReference type="InterPro" id="IPR009945">
    <property type="entry name" value="ATPase_inh_sub_z"/>
</dbReference>
<gene>
    <name evidence="1" type="ORF">CDV49_08015</name>
</gene>
<dbReference type="PIRSF" id="PIRSF031780">
    <property type="entry name" value="UCP031780"/>
    <property type="match status" value="1"/>
</dbReference>
<sequence length="105" mass="11515">MTMFADRERAFEAKFAHDAELKFRVEARRNKLLGLWAADVLGKTGPEASAFAAAIVRTDLLSGGQADVVAHLVEQLSGSAAEADIRDKLNECTTRARREVLDDLQ</sequence>
<organism evidence="1 2">
    <name type="scientific">Haematobacter genomosp. 1</name>
    <dbReference type="NCBI Taxonomy" id="366618"/>
    <lineage>
        <taxon>Bacteria</taxon>
        <taxon>Pseudomonadati</taxon>
        <taxon>Pseudomonadota</taxon>
        <taxon>Alphaproteobacteria</taxon>
        <taxon>Rhodobacterales</taxon>
        <taxon>Paracoccaceae</taxon>
        <taxon>Haematobacter</taxon>
    </lineage>
</organism>
<dbReference type="RefSeq" id="WP_088215000.1">
    <property type="nucleotide sequence ID" value="NZ_NIPW01000010.1"/>
</dbReference>
<dbReference type="Proteomes" id="UP000196878">
    <property type="component" value="Unassembled WGS sequence"/>
</dbReference>
<proteinExistence type="predicted"/>
<keyword evidence="2" id="KW-1185">Reference proteome</keyword>